<dbReference type="Proteomes" id="UP000004095">
    <property type="component" value="Unassembled WGS sequence"/>
</dbReference>
<dbReference type="OrthoDB" id="1119265at2"/>
<dbReference type="SUPFAM" id="SSF48452">
    <property type="entry name" value="TPR-like"/>
    <property type="match status" value="2"/>
</dbReference>
<dbReference type="InterPro" id="IPR036457">
    <property type="entry name" value="PPM-type-like_dom_sf"/>
</dbReference>
<feature type="chain" id="PRO_5002642051" evidence="3">
    <location>
        <begin position="28"/>
        <end position="727"/>
    </location>
</feature>
<evidence type="ECO:0000259" key="4">
    <source>
        <dbReference type="Pfam" id="PF07228"/>
    </source>
</evidence>
<dbReference type="eggNOG" id="COG0457">
    <property type="taxonomic scope" value="Bacteria"/>
</dbReference>
<evidence type="ECO:0000313" key="6">
    <source>
        <dbReference type="Proteomes" id="UP000004095"/>
    </source>
</evidence>
<feature type="domain" description="PPM-type phosphatase" evidence="4">
    <location>
        <begin position="532"/>
        <end position="726"/>
    </location>
</feature>
<name>A1ZYL7_MICM2</name>
<feature type="transmembrane region" description="Helical" evidence="2">
    <location>
        <begin position="411"/>
        <end position="431"/>
    </location>
</feature>
<feature type="repeat" description="TPR" evidence="1">
    <location>
        <begin position="87"/>
        <end position="120"/>
    </location>
</feature>
<reference evidence="5 6" key="1">
    <citation type="submission" date="2007-01" db="EMBL/GenBank/DDBJ databases">
        <authorList>
            <person name="Haygood M."/>
            <person name="Podell S."/>
            <person name="Anderson C."/>
            <person name="Hopkinson B."/>
            <person name="Roe K."/>
            <person name="Barbeau K."/>
            <person name="Gaasterland T."/>
            <person name="Ferriera S."/>
            <person name="Johnson J."/>
            <person name="Kravitz S."/>
            <person name="Beeson K."/>
            <person name="Sutton G."/>
            <person name="Rogers Y.-H."/>
            <person name="Friedman R."/>
            <person name="Frazier M."/>
            <person name="Venter J.C."/>
        </authorList>
    </citation>
    <scope>NUCLEOTIDE SEQUENCE [LARGE SCALE GENOMIC DNA]</scope>
    <source>
        <strain evidence="5 6">ATCC 23134</strain>
    </source>
</reference>
<sequence>MLYNKPLALKGILLIAFCALPCLPAFAWQRPVDKLLAKLEKHPANDRKKVDLLCSVAYNHASPKQARAYAQKALKLAKQLNYPRGIIKAYRFTGLAYMSARDFKKALHYYNIALEAAKDAGELKQMARIYLNIGLIYRSQAVYNQALAYMLKSLKLSEKLDDQRGIAFTCNNIGVVYNTQKNYPLSLKYYQRALKIKRTLGNKRSTANTIHNIGAVYGAQGKYDLAMKYSLEAAQIKKEVKHPKGLANSYGQIGKLYLAQHKYNQAIKYYTASLAIDQDIGEKYGITETSINLGVAYTKLKQYNTAKDWLQKGRQLAQKINARELVQDSYQGLAEWFQAQGRFEQALQYHQKYTALKDSLFNSQTSKQIAKMQVLYETEKKELENKVLKDEQAQQKMLLNAQKATIRQQKIITLLVVIGLLTTALLAFALFRQRQQKQKTNNLLKQKNEEIFTTNEILATVNLNLEAKNEHITASIDYAQHIQQAIFPAEGKLQQVFAHSFVYFTPLEIVSGDFYWLAELNTAQTKSYTKKVLAVVDCTGHGVPGAFMSLIATVLLKEAVLLKHIHSPELILNELHRNIRQTLKQKQNYNRDGMEIAVVVVEPETHTLEFAGARRPLVYVQDQHLHTIKGDRLPIGGEQRESERRFTKHLLYLHRPLSFYLFSDGYQDQFGGEHGKKMGSQRLTQLLDEVHHLPMETQQKSVEQKFTQWKGNMPQTDDVLVCGVRLD</sequence>
<keyword evidence="1" id="KW-0802">TPR repeat</keyword>
<evidence type="ECO:0000256" key="1">
    <source>
        <dbReference type="PROSITE-ProRule" id="PRU00339"/>
    </source>
</evidence>
<keyword evidence="2" id="KW-1133">Transmembrane helix</keyword>
<keyword evidence="6" id="KW-1185">Reference proteome</keyword>
<keyword evidence="5" id="KW-0808">Transferase</keyword>
<dbReference type="InterPro" id="IPR011990">
    <property type="entry name" value="TPR-like_helical_dom_sf"/>
</dbReference>
<organism evidence="5 6">
    <name type="scientific">Microscilla marina ATCC 23134</name>
    <dbReference type="NCBI Taxonomy" id="313606"/>
    <lineage>
        <taxon>Bacteria</taxon>
        <taxon>Pseudomonadati</taxon>
        <taxon>Bacteroidota</taxon>
        <taxon>Cytophagia</taxon>
        <taxon>Cytophagales</taxon>
        <taxon>Microscillaceae</taxon>
        <taxon>Microscilla</taxon>
    </lineage>
</organism>
<dbReference type="Gene3D" id="3.60.40.10">
    <property type="entry name" value="PPM-type phosphatase domain"/>
    <property type="match status" value="1"/>
</dbReference>
<evidence type="ECO:0000256" key="3">
    <source>
        <dbReference type="SAM" id="SignalP"/>
    </source>
</evidence>
<dbReference type="Pfam" id="PF13424">
    <property type="entry name" value="TPR_12"/>
    <property type="match status" value="3"/>
</dbReference>
<accession>A1ZYL7</accession>
<gene>
    <name evidence="5" type="ORF">M23134_06262</name>
</gene>
<dbReference type="PROSITE" id="PS50005">
    <property type="entry name" value="TPR"/>
    <property type="match status" value="4"/>
</dbReference>
<evidence type="ECO:0000313" key="5">
    <source>
        <dbReference type="EMBL" id="EAY24520.1"/>
    </source>
</evidence>
<dbReference type="GO" id="GO:0016301">
    <property type="term" value="F:kinase activity"/>
    <property type="evidence" value="ECO:0007669"/>
    <property type="project" value="UniProtKB-KW"/>
</dbReference>
<keyword evidence="2" id="KW-0472">Membrane</keyword>
<dbReference type="EMBL" id="AAWS01000067">
    <property type="protein sequence ID" value="EAY24520.1"/>
    <property type="molecule type" value="Genomic_DNA"/>
</dbReference>
<feature type="signal peptide" evidence="3">
    <location>
        <begin position="1"/>
        <end position="27"/>
    </location>
</feature>
<keyword evidence="3" id="KW-0732">Signal</keyword>
<dbReference type="eggNOG" id="COG2208">
    <property type="taxonomic scope" value="Bacteria"/>
</dbReference>
<keyword evidence="2" id="KW-0812">Transmembrane</keyword>
<protein>
    <submittedName>
        <fullName evidence="5">Serine/threonine kinase with GAF domain, putative</fullName>
    </submittedName>
</protein>
<dbReference type="AlphaFoldDB" id="A1ZYL7"/>
<dbReference type="Gene3D" id="1.25.40.10">
    <property type="entry name" value="Tetratricopeptide repeat domain"/>
    <property type="match status" value="2"/>
</dbReference>
<dbReference type="PANTHER" id="PTHR10098">
    <property type="entry name" value="RAPSYN-RELATED"/>
    <property type="match status" value="1"/>
</dbReference>
<evidence type="ECO:0000256" key="2">
    <source>
        <dbReference type="SAM" id="Phobius"/>
    </source>
</evidence>
<proteinExistence type="predicted"/>
<comment type="caution">
    <text evidence="5">The sequence shown here is derived from an EMBL/GenBank/DDBJ whole genome shotgun (WGS) entry which is preliminary data.</text>
</comment>
<dbReference type="RefSeq" id="WP_002704655.1">
    <property type="nucleotide sequence ID" value="NZ_AAWS01000067.1"/>
</dbReference>
<feature type="repeat" description="TPR" evidence="1">
    <location>
        <begin position="167"/>
        <end position="200"/>
    </location>
</feature>
<feature type="repeat" description="TPR" evidence="1">
    <location>
        <begin position="127"/>
        <end position="160"/>
    </location>
</feature>
<keyword evidence="5" id="KW-0418">Kinase</keyword>
<feature type="repeat" description="TPR" evidence="1">
    <location>
        <begin position="247"/>
        <end position="280"/>
    </location>
</feature>
<dbReference type="Pfam" id="PF07228">
    <property type="entry name" value="SpoIIE"/>
    <property type="match status" value="1"/>
</dbReference>
<dbReference type="SMART" id="SM00028">
    <property type="entry name" value="TPR"/>
    <property type="match status" value="7"/>
</dbReference>
<dbReference type="InterPro" id="IPR019734">
    <property type="entry name" value="TPR_rpt"/>
</dbReference>
<dbReference type="InterPro" id="IPR001932">
    <property type="entry name" value="PPM-type_phosphatase-like_dom"/>
</dbReference>